<reference evidence="1" key="1">
    <citation type="submission" date="2025-08" db="UniProtKB">
        <authorList>
            <consortium name="Ensembl"/>
        </authorList>
    </citation>
    <scope>IDENTIFICATION</scope>
</reference>
<dbReference type="GeneID" id="103745145"/>
<dbReference type="GO" id="GO:0044877">
    <property type="term" value="F:protein-containing complex binding"/>
    <property type="evidence" value="ECO:0007669"/>
    <property type="project" value="Ensembl"/>
</dbReference>
<dbReference type="Proteomes" id="UP000694381">
    <property type="component" value="Unassembled WGS sequence"/>
</dbReference>
<dbReference type="CTD" id="55670"/>
<name>A0A8C6R207_NANGA</name>
<dbReference type="GO" id="GO:0043335">
    <property type="term" value="P:protein unfolding"/>
    <property type="evidence" value="ECO:0007669"/>
    <property type="project" value="Ensembl"/>
</dbReference>
<dbReference type="GO" id="GO:0022615">
    <property type="term" value="P:protein to membrane docking"/>
    <property type="evidence" value="ECO:0007669"/>
    <property type="project" value="Ensembl"/>
</dbReference>
<dbReference type="GO" id="GO:0043495">
    <property type="term" value="F:protein-membrane adaptor activity"/>
    <property type="evidence" value="ECO:0007669"/>
    <property type="project" value="Ensembl"/>
</dbReference>
<dbReference type="PANTHER" id="PTHR16262:SF2">
    <property type="entry name" value="PEROXISOME ASSEMBLY PROTEIN 26"/>
    <property type="match status" value="1"/>
</dbReference>
<dbReference type="PANTHER" id="PTHR16262">
    <property type="entry name" value="PEROXISOME ASSEMBLY PROTEIN 26"/>
    <property type="match status" value="1"/>
</dbReference>
<dbReference type="GO" id="GO:0051117">
    <property type="term" value="F:ATPase binding"/>
    <property type="evidence" value="ECO:0007669"/>
    <property type="project" value="Ensembl"/>
</dbReference>
<evidence type="ECO:0000313" key="2">
    <source>
        <dbReference type="Proteomes" id="UP000694381"/>
    </source>
</evidence>
<keyword evidence="2" id="KW-1185">Reference proteome</keyword>
<dbReference type="RefSeq" id="XP_008845272.1">
    <property type="nucleotide sequence ID" value="XM_008847050.3"/>
</dbReference>
<reference evidence="1" key="2">
    <citation type="submission" date="2025-09" db="UniProtKB">
        <authorList>
            <consortium name="Ensembl"/>
        </authorList>
    </citation>
    <scope>IDENTIFICATION</scope>
</reference>
<dbReference type="KEGG" id="ngi:103745145"/>
<dbReference type="OMA" id="QTCERAW"/>
<dbReference type="AlphaFoldDB" id="A0A8C6R207"/>
<dbReference type="GO" id="GO:0045046">
    <property type="term" value="P:protein import into peroxisome membrane"/>
    <property type="evidence" value="ECO:0007669"/>
    <property type="project" value="InterPro"/>
</dbReference>
<proteinExistence type="predicted"/>
<dbReference type="Pfam" id="PF07163">
    <property type="entry name" value="Pex26"/>
    <property type="match status" value="1"/>
</dbReference>
<organism evidence="1 2">
    <name type="scientific">Nannospalax galili</name>
    <name type="common">Northern Israeli blind subterranean mole rat</name>
    <name type="synonym">Spalax galili</name>
    <dbReference type="NCBI Taxonomy" id="1026970"/>
    <lineage>
        <taxon>Eukaryota</taxon>
        <taxon>Metazoa</taxon>
        <taxon>Chordata</taxon>
        <taxon>Craniata</taxon>
        <taxon>Vertebrata</taxon>
        <taxon>Euteleostomi</taxon>
        <taxon>Mammalia</taxon>
        <taxon>Eutheria</taxon>
        <taxon>Euarchontoglires</taxon>
        <taxon>Glires</taxon>
        <taxon>Rodentia</taxon>
        <taxon>Myomorpha</taxon>
        <taxon>Muroidea</taxon>
        <taxon>Spalacidae</taxon>
        <taxon>Spalacinae</taxon>
        <taxon>Nannospalax</taxon>
    </lineage>
</organism>
<dbReference type="GeneTree" id="ENSGT00510000049725"/>
<accession>A0A8C6R207</accession>
<evidence type="ECO:0000313" key="1">
    <source>
        <dbReference type="Ensembl" id="ENSNGAP00000010215.1"/>
    </source>
</evidence>
<dbReference type="Ensembl" id="ENSNGAT00000015739.1">
    <property type="protein sequence ID" value="ENSNGAP00000010215.1"/>
    <property type="gene ID" value="ENSNGAG00000012690.1"/>
</dbReference>
<protein>
    <submittedName>
        <fullName evidence="1">Peroxisomal biogenesis factor 26</fullName>
    </submittedName>
</protein>
<sequence>MKSDASTSAAPLKGLGGTLRSSEPARALPAVALAVHLLEEAADFLVVHLDFPAALETCERACQSLAYDALAEEPTGGTFMEVKCSLCVVGIQALAEMDRWRDVLSWVLQYYQVPEKLPPKVLELCILLYSKMQEPGAVLDVVDAWLQDPENQDLPEYGSLAELHLLRVLLPLGRLSEAEELVVSSAAFSEKQRLEMLQAIHTARQQHIQEHLIPQEPQKLSQQGSFSHKLLSLLMLLRRLWGSAMSHLLSQPFKKSLLAALILFLLVVRFDPASPSSLPLLYQLVQLFRRIQKATLARLYPLVLCD</sequence>
<dbReference type="InterPro" id="IPR010797">
    <property type="entry name" value="Pex26"/>
</dbReference>
<gene>
    <name evidence="1" type="primary">Pex26</name>
</gene>
<dbReference type="GO" id="GO:0016562">
    <property type="term" value="P:protein import into peroxisome matrix, receptor recycling"/>
    <property type="evidence" value="ECO:0007669"/>
    <property type="project" value="Ensembl"/>
</dbReference>
<dbReference type="GO" id="GO:0005778">
    <property type="term" value="C:peroxisomal membrane"/>
    <property type="evidence" value="ECO:0007669"/>
    <property type="project" value="Ensembl"/>
</dbReference>
<dbReference type="OrthoDB" id="5954192at2759"/>